<dbReference type="AlphaFoldDB" id="X7E464"/>
<evidence type="ECO:0000313" key="2">
    <source>
        <dbReference type="EMBL" id="ETX09931.1"/>
    </source>
</evidence>
<evidence type="ECO:0000259" key="1">
    <source>
        <dbReference type="Pfam" id="PF05171"/>
    </source>
</evidence>
<dbReference type="CDD" id="cd16831">
    <property type="entry name" value="HemS-like_C"/>
    <property type="match status" value="1"/>
</dbReference>
<dbReference type="EMBL" id="JAMB01000012">
    <property type="protein sequence ID" value="ETX09931.1"/>
    <property type="molecule type" value="Genomic_DNA"/>
</dbReference>
<dbReference type="OrthoDB" id="316630at2"/>
<organism evidence="2 3">
    <name type="scientific">Marinomonas ushuaiensis DSM 15871</name>
    <dbReference type="NCBI Taxonomy" id="1122207"/>
    <lineage>
        <taxon>Bacteria</taxon>
        <taxon>Pseudomonadati</taxon>
        <taxon>Pseudomonadota</taxon>
        <taxon>Gammaproteobacteria</taxon>
        <taxon>Oceanospirillales</taxon>
        <taxon>Oceanospirillaceae</taxon>
        <taxon>Marinomonas</taxon>
    </lineage>
</organism>
<dbReference type="InterPro" id="IPR007845">
    <property type="entry name" value="HemS/ChuX_dom"/>
</dbReference>
<dbReference type="Proteomes" id="UP000054058">
    <property type="component" value="Unassembled WGS sequence"/>
</dbReference>
<dbReference type="PATRIC" id="fig|1122207.3.peg.2556"/>
<keyword evidence="3" id="KW-1185">Reference proteome</keyword>
<evidence type="ECO:0000313" key="3">
    <source>
        <dbReference type="Proteomes" id="UP000054058"/>
    </source>
</evidence>
<gene>
    <name evidence="2" type="ORF">MUS1_04690</name>
</gene>
<dbReference type="Gene3D" id="3.40.1570.10">
    <property type="entry name" value="HemS/ChuS/ChuX like domains"/>
    <property type="match status" value="2"/>
</dbReference>
<feature type="domain" description="Haemin-degrading HemS/ChuX" evidence="1">
    <location>
        <begin position="221"/>
        <end position="351"/>
    </location>
</feature>
<dbReference type="RefSeq" id="WP_051436250.1">
    <property type="nucleotide sequence ID" value="NZ_JAMB01000012.1"/>
</dbReference>
<proteinExistence type="predicted"/>
<dbReference type="CDD" id="cd16830">
    <property type="entry name" value="HemS-like_N"/>
    <property type="match status" value="1"/>
</dbReference>
<reference evidence="2 3" key="1">
    <citation type="submission" date="2014-01" db="EMBL/GenBank/DDBJ databases">
        <title>Marinomonas ushuaiensis DSM 15871 Genome Sequencing.</title>
        <authorList>
            <person name="Lai Q."/>
            <person name="Shao Z.S."/>
        </authorList>
    </citation>
    <scope>NUCLEOTIDE SEQUENCE [LARGE SCALE GENOMIC DNA]</scope>
    <source>
        <strain evidence="2 3">DSM 15871</strain>
    </source>
</reference>
<feature type="domain" description="Haemin-degrading HemS/ChuX" evidence="1">
    <location>
        <begin position="40"/>
        <end position="167"/>
    </location>
</feature>
<comment type="caution">
    <text evidence="2">The sequence shown here is derived from an EMBL/GenBank/DDBJ whole genome shotgun (WGS) entry which is preliminary data.</text>
</comment>
<sequence>MPLQSKFDRSDVETELAQKYQQYVAENPKARRRDIAEVLNISEAALLDAQAGVQSIRLKNEVKEIIEALPTLGYVMTLMRNDNAVHERKGIYQNIKINGAMGLIIADDRKIDLRLFLSRWKHVFAIKESTNSGDRYSLQFFDGQGVAIQKIFLQPDSDVQAYEALLDLHTETDQTSPLVFSAVEEKPASTNTDKVDQKALIEDWSNITNVHQFMGLLKHHNVTREQAFKLVGKKYAEPFTPSKLEDVLNKASQGAIPIMCFVGNNGGIQIHTGVVNKIVTMGDWLNVLDPEFNLHLLMSGVASAWVVRKPTTDGNITSLELYDKNSDQIAQFFGQRTEGELENTQWKALAESVLA</sequence>
<dbReference type="STRING" id="1122207.MUS1_04690"/>
<dbReference type="Pfam" id="PF05171">
    <property type="entry name" value="HemS"/>
    <property type="match status" value="2"/>
</dbReference>
<dbReference type="InterPro" id="IPR053733">
    <property type="entry name" value="Heme_Transport_Util_sf"/>
</dbReference>
<accession>X7E464</accession>
<dbReference type="eggNOG" id="COG3720">
    <property type="taxonomic scope" value="Bacteria"/>
</dbReference>
<dbReference type="GO" id="GO:0006826">
    <property type="term" value="P:iron ion transport"/>
    <property type="evidence" value="ECO:0007669"/>
    <property type="project" value="InterPro"/>
</dbReference>
<dbReference type="SUPFAM" id="SSF144064">
    <property type="entry name" value="Heme iron utilization protein-like"/>
    <property type="match status" value="1"/>
</dbReference>
<name>X7E464_9GAMM</name>
<protein>
    <submittedName>
        <fullName evidence="2">Hemin degrading factor</fullName>
    </submittedName>
</protein>